<protein>
    <submittedName>
        <fullName evidence="1">Uncharacterized protein</fullName>
    </submittedName>
</protein>
<evidence type="ECO:0000313" key="1">
    <source>
        <dbReference type="EMBL" id="MFC0313711.1"/>
    </source>
</evidence>
<dbReference type="EMBL" id="JBHLWV010000009">
    <property type="protein sequence ID" value="MFC0313711.1"/>
    <property type="molecule type" value="Genomic_DNA"/>
</dbReference>
<evidence type="ECO:0000313" key="2">
    <source>
        <dbReference type="Proteomes" id="UP001589783"/>
    </source>
</evidence>
<reference evidence="1 2" key="1">
    <citation type="submission" date="2024-09" db="EMBL/GenBank/DDBJ databases">
        <authorList>
            <person name="Sun Q."/>
            <person name="Mori K."/>
        </authorList>
    </citation>
    <scope>NUCLEOTIDE SEQUENCE [LARGE SCALE GENOMIC DNA]</scope>
    <source>
        <strain evidence="1 2">CCM 7957</strain>
    </source>
</reference>
<proteinExistence type="predicted"/>
<comment type="caution">
    <text evidence="1">The sequence shown here is derived from an EMBL/GenBank/DDBJ whole genome shotgun (WGS) entry which is preliminary data.</text>
</comment>
<accession>A0ABV6H4B8</accession>
<gene>
    <name evidence="1" type="ORF">ACFFJD_02430</name>
</gene>
<keyword evidence="2" id="KW-1185">Reference proteome</keyword>
<dbReference type="RefSeq" id="WP_382360397.1">
    <property type="nucleotide sequence ID" value="NZ_JBHLWV010000009.1"/>
</dbReference>
<sequence>MDLSLAAAASAVFAGKLPGPVTTAMRKLNELGQVHVSPTEIAFDGTVVPWSAVVSVQLHDTAALVPSASIDKEVDKIRKLLPPFPARKFLVGKMVDGLLVLILSALERSSADPRPVPCQIIYRNKLGQTREVSGGLFAAAALTTVTNLAECIVATAHAHRIPVYVAADSAAVDRGQRAQQLRAAAAAIRGRIQQEGQPE</sequence>
<dbReference type="Proteomes" id="UP001589783">
    <property type="component" value="Unassembled WGS sequence"/>
</dbReference>
<name>A0ABV6H4B8_9ACTN</name>
<organism evidence="1 2">
    <name type="scientific">Gordonia phosphorivorans</name>
    <dbReference type="NCBI Taxonomy" id="1056982"/>
    <lineage>
        <taxon>Bacteria</taxon>
        <taxon>Bacillati</taxon>
        <taxon>Actinomycetota</taxon>
        <taxon>Actinomycetes</taxon>
        <taxon>Mycobacteriales</taxon>
        <taxon>Gordoniaceae</taxon>
        <taxon>Gordonia</taxon>
    </lineage>
</organism>